<organism evidence="1 2">
    <name type="scientific">Halobacillus dabanensis</name>
    <dbReference type="NCBI Taxonomy" id="240302"/>
    <lineage>
        <taxon>Bacteria</taxon>
        <taxon>Bacillati</taxon>
        <taxon>Bacillota</taxon>
        <taxon>Bacilli</taxon>
        <taxon>Bacillales</taxon>
        <taxon>Bacillaceae</taxon>
        <taxon>Halobacillus</taxon>
    </lineage>
</organism>
<dbReference type="Proteomes" id="UP000183557">
    <property type="component" value="Unassembled WGS sequence"/>
</dbReference>
<evidence type="ECO:0000313" key="2">
    <source>
        <dbReference type="Proteomes" id="UP000183557"/>
    </source>
</evidence>
<dbReference type="RefSeq" id="WP_075037434.1">
    <property type="nucleotide sequence ID" value="NZ_FOSB01000009.1"/>
</dbReference>
<keyword evidence="2" id="KW-1185">Reference proteome</keyword>
<protein>
    <submittedName>
        <fullName evidence="1">Uncharacterized protein</fullName>
    </submittedName>
</protein>
<gene>
    <name evidence="1" type="ORF">SAMN04487936_109137</name>
</gene>
<dbReference type="OrthoDB" id="2223502at2"/>
<sequence>MIKPDIDQFTLVLQTTDVFDFDEWREWVAKNIVSTFLINSKMHMLFDELGESDTKLPEGYTVGYSLINAPFYFCIAYHEAFSKMGVIVKFSAYAWHEYRKRYAENFNEPIHLHNFFQLIESDDYEFRLSRIDMYCDFLNENIDIAKLKRSIEDGRTELRYGKY</sequence>
<evidence type="ECO:0000313" key="1">
    <source>
        <dbReference type="EMBL" id="SFK23235.1"/>
    </source>
</evidence>
<reference evidence="2" key="1">
    <citation type="submission" date="2016-10" db="EMBL/GenBank/DDBJ databases">
        <authorList>
            <person name="Varghese N."/>
            <person name="Submissions S."/>
        </authorList>
    </citation>
    <scope>NUCLEOTIDE SEQUENCE [LARGE SCALE GENOMIC DNA]</scope>
    <source>
        <strain evidence="2">CGMCC 1.3704</strain>
    </source>
</reference>
<dbReference type="AlphaFoldDB" id="A0A1I3XUL7"/>
<accession>A0A1I3XUL7</accession>
<proteinExistence type="predicted"/>
<dbReference type="EMBL" id="FOSB01000009">
    <property type="protein sequence ID" value="SFK23235.1"/>
    <property type="molecule type" value="Genomic_DNA"/>
</dbReference>
<name>A0A1I3XUL7_HALDA</name>